<name>A0A5T8DF68_SALER</name>
<evidence type="ECO:0000313" key="2">
    <source>
        <dbReference type="EMBL" id="EBM5203535.1"/>
    </source>
</evidence>
<protein>
    <submittedName>
        <fullName evidence="3">Uncharacterized protein</fullName>
    </submittedName>
</protein>
<keyword evidence="1" id="KW-1133">Transmembrane helix</keyword>
<proteinExistence type="predicted"/>
<keyword evidence="1" id="KW-0812">Transmembrane</keyword>
<reference evidence="3" key="1">
    <citation type="submission" date="2018-07" db="EMBL/GenBank/DDBJ databases">
        <authorList>
            <consortium name="PulseNet: The National Subtyping Network for Foodborne Disease Surveillance"/>
            <person name="Tarr C.L."/>
            <person name="Trees E."/>
            <person name="Katz L.S."/>
            <person name="Carleton-Romer H.A."/>
            <person name="Stroika S."/>
            <person name="Kucerova Z."/>
            <person name="Roache K.F."/>
            <person name="Sabol A.L."/>
            <person name="Besser J."/>
            <person name="Gerner-Smidt P."/>
        </authorList>
    </citation>
    <scope>NUCLEOTIDE SEQUENCE</scope>
    <source>
        <strain evidence="3">PNUSAS044923</strain>
        <strain evidence="2">PNUSAS050926</strain>
    </source>
</reference>
<comment type="caution">
    <text evidence="3">The sequence shown here is derived from an EMBL/GenBank/DDBJ whole genome shotgun (WGS) entry which is preliminary data.</text>
</comment>
<evidence type="ECO:0000256" key="1">
    <source>
        <dbReference type="SAM" id="Phobius"/>
    </source>
</evidence>
<organism evidence="3">
    <name type="scientific">Salmonella enterica</name>
    <name type="common">Salmonella choleraesuis</name>
    <dbReference type="NCBI Taxonomy" id="28901"/>
    <lineage>
        <taxon>Bacteria</taxon>
        <taxon>Pseudomonadati</taxon>
        <taxon>Pseudomonadota</taxon>
        <taxon>Gammaproteobacteria</taxon>
        <taxon>Enterobacterales</taxon>
        <taxon>Enterobacteriaceae</taxon>
        <taxon>Salmonella</taxon>
    </lineage>
</organism>
<dbReference type="EMBL" id="AAGFVF010000026">
    <property type="protein sequence ID" value="EBN4740915.1"/>
    <property type="molecule type" value="Genomic_DNA"/>
</dbReference>
<evidence type="ECO:0000313" key="3">
    <source>
        <dbReference type="EMBL" id="EBN4740915.1"/>
    </source>
</evidence>
<dbReference type="EMBL" id="AAGCWR010000027">
    <property type="protein sequence ID" value="EBM5203535.1"/>
    <property type="molecule type" value="Genomic_DNA"/>
</dbReference>
<gene>
    <name evidence="2" type="ORF">D0604_24005</name>
    <name evidence="3" type="ORF">DTQ88_23495</name>
</gene>
<keyword evidence="1" id="KW-0472">Membrane</keyword>
<accession>A0A5T8DF68</accession>
<feature type="transmembrane region" description="Helical" evidence="1">
    <location>
        <begin position="23"/>
        <end position="48"/>
    </location>
</feature>
<sequence length="147" mass="16514">MLMPKEVIMGDSDESLAPMVDGLSSGLCMLILVATVFMISSIDTTVAVHSEPFRFYKSQMINNIIYYNDAIEITPDEFKMIARAINSNGGGRVIISGYQKDQSLNKLLYNFVVFQNGLGDINKKVEYKQAKENICNRDVSCLIWEVD</sequence>
<dbReference type="AlphaFoldDB" id="A0A5T8DF68"/>